<protein>
    <submittedName>
        <fullName evidence="1">Uncharacterized protein</fullName>
    </submittedName>
</protein>
<sequence>MEVRSIVLDKWAGKTISNTRKSQRNAAVHGGSILADYDVILREVDQLDSRVDQWKPAFEFHYNVWWEFLCARGGLDSASKELIRIFDYLANIRSLKKWEDWKIQSNPNTSSKKMKDRAKIVEICTSWIDKWVGDTMDTIPTKAQMERLRQLSHQA</sequence>
<organism evidence="1 2">
    <name type="scientific">Penicillium hordei</name>
    <dbReference type="NCBI Taxonomy" id="40994"/>
    <lineage>
        <taxon>Eukaryota</taxon>
        <taxon>Fungi</taxon>
        <taxon>Dikarya</taxon>
        <taxon>Ascomycota</taxon>
        <taxon>Pezizomycotina</taxon>
        <taxon>Eurotiomycetes</taxon>
        <taxon>Eurotiomycetidae</taxon>
        <taxon>Eurotiales</taxon>
        <taxon>Aspergillaceae</taxon>
        <taxon>Penicillium</taxon>
    </lineage>
</organism>
<comment type="caution">
    <text evidence="1">The sequence shown here is derived from an EMBL/GenBank/DDBJ whole genome shotgun (WGS) entry which is preliminary data.</text>
</comment>
<reference evidence="1" key="1">
    <citation type="journal article" date="2023" name="IMA Fungus">
        <title>Comparative genomic study of the Penicillium genus elucidates a diverse pangenome and 15 lateral gene transfer events.</title>
        <authorList>
            <person name="Petersen C."/>
            <person name="Sorensen T."/>
            <person name="Nielsen M.R."/>
            <person name="Sondergaard T.E."/>
            <person name="Sorensen J.L."/>
            <person name="Fitzpatrick D.A."/>
            <person name="Frisvad J.C."/>
            <person name="Nielsen K.L."/>
        </authorList>
    </citation>
    <scope>NUCLEOTIDE SEQUENCE</scope>
    <source>
        <strain evidence="1">IBT 12815</strain>
    </source>
</reference>
<dbReference type="GeneID" id="81587538"/>
<name>A0AAD6E774_9EURO</name>
<evidence type="ECO:0000313" key="2">
    <source>
        <dbReference type="Proteomes" id="UP001213799"/>
    </source>
</evidence>
<accession>A0AAD6E774</accession>
<dbReference type="RefSeq" id="XP_056753081.1">
    <property type="nucleotide sequence ID" value="XM_056897296.1"/>
</dbReference>
<proteinExistence type="predicted"/>
<dbReference type="Proteomes" id="UP001213799">
    <property type="component" value="Unassembled WGS sequence"/>
</dbReference>
<reference evidence="1" key="2">
    <citation type="submission" date="2023-01" db="EMBL/GenBank/DDBJ databases">
        <authorList>
            <person name="Petersen C."/>
        </authorList>
    </citation>
    <scope>NUCLEOTIDE SEQUENCE</scope>
    <source>
        <strain evidence="1">IBT 12815</strain>
    </source>
</reference>
<dbReference type="EMBL" id="JAQJAE010000003">
    <property type="protein sequence ID" value="KAJ5603283.1"/>
    <property type="molecule type" value="Genomic_DNA"/>
</dbReference>
<gene>
    <name evidence="1" type="ORF">N7537_006239</name>
</gene>
<keyword evidence="2" id="KW-1185">Reference proteome</keyword>
<dbReference type="AlphaFoldDB" id="A0AAD6E774"/>
<evidence type="ECO:0000313" key="1">
    <source>
        <dbReference type="EMBL" id="KAJ5603283.1"/>
    </source>
</evidence>